<name>A0AAQ1GG12_9BURK</name>
<organism evidence="3 4">
    <name type="scientific">Paraburkholderia tropica</name>
    <dbReference type="NCBI Taxonomy" id="92647"/>
    <lineage>
        <taxon>Bacteria</taxon>
        <taxon>Pseudomonadati</taxon>
        <taxon>Pseudomonadota</taxon>
        <taxon>Betaproteobacteria</taxon>
        <taxon>Burkholderiales</taxon>
        <taxon>Burkholderiaceae</taxon>
        <taxon>Paraburkholderia</taxon>
    </lineage>
</organism>
<dbReference type="GO" id="GO:0016020">
    <property type="term" value="C:membrane"/>
    <property type="evidence" value="ECO:0007669"/>
    <property type="project" value="InterPro"/>
</dbReference>
<feature type="transmembrane region" description="Helical" evidence="1">
    <location>
        <begin position="58"/>
        <end position="84"/>
    </location>
</feature>
<accession>A0AAQ1GG12</accession>
<feature type="domain" description="Prepilin type IV endopeptidase peptidase" evidence="2">
    <location>
        <begin position="16"/>
        <end position="117"/>
    </location>
</feature>
<comment type="caution">
    <text evidence="3">The sequence shown here is derived from an EMBL/GenBank/DDBJ whole genome shotgun (WGS) entry which is preliminary data.</text>
</comment>
<keyword evidence="1" id="KW-0472">Membrane</keyword>
<dbReference type="GO" id="GO:0004190">
    <property type="term" value="F:aspartic-type endopeptidase activity"/>
    <property type="evidence" value="ECO:0007669"/>
    <property type="project" value="InterPro"/>
</dbReference>
<gene>
    <name evidence="3" type="ORF">SAMN05216550_107333</name>
</gene>
<evidence type="ECO:0000259" key="2">
    <source>
        <dbReference type="Pfam" id="PF01478"/>
    </source>
</evidence>
<dbReference type="Pfam" id="PF01478">
    <property type="entry name" value="Peptidase_A24"/>
    <property type="match status" value="1"/>
</dbReference>
<dbReference type="Gene3D" id="1.20.120.1220">
    <property type="match status" value="1"/>
</dbReference>
<evidence type="ECO:0000313" key="4">
    <source>
        <dbReference type="Proteomes" id="UP000183529"/>
    </source>
</evidence>
<keyword evidence="1" id="KW-1133">Transmembrane helix</keyword>
<dbReference type="EMBL" id="FNZM01000007">
    <property type="protein sequence ID" value="SEJ71678.1"/>
    <property type="molecule type" value="Genomic_DNA"/>
</dbReference>
<protein>
    <submittedName>
        <fullName evidence="3">Prepilin peptidase CpaA</fullName>
    </submittedName>
</protein>
<dbReference type="Proteomes" id="UP000183529">
    <property type="component" value="Unassembled WGS sequence"/>
</dbReference>
<reference evidence="3 4" key="1">
    <citation type="submission" date="2016-10" db="EMBL/GenBank/DDBJ databases">
        <authorList>
            <person name="Varghese N."/>
            <person name="Submissions S."/>
        </authorList>
    </citation>
    <scope>NUCLEOTIDE SEQUENCE [LARGE SCALE GENOMIC DNA]</scope>
    <source>
        <strain evidence="3 4">LMG 22274</strain>
    </source>
</reference>
<evidence type="ECO:0000256" key="1">
    <source>
        <dbReference type="SAM" id="Phobius"/>
    </source>
</evidence>
<proteinExistence type="predicted"/>
<dbReference type="AlphaFoldDB" id="A0AAQ1GG12"/>
<keyword evidence="1" id="KW-0812">Transmembrane</keyword>
<evidence type="ECO:0000313" key="3">
    <source>
        <dbReference type="EMBL" id="SEJ71678.1"/>
    </source>
</evidence>
<dbReference type="InterPro" id="IPR000045">
    <property type="entry name" value="Prepilin_IV_endopep_pep"/>
</dbReference>
<feature type="transmembrane region" description="Helical" evidence="1">
    <location>
        <begin position="104"/>
        <end position="122"/>
    </location>
</feature>
<sequence length="180" mass="18358">MIISHFSVQPIPLGVTLSVILAASTDLTARRVPNRLIAAGLVASLAAQLWLDGAQTGGLHWLAGVLTGFALLFPVYLLGGMAAGDVKLLMLVGGWLGADATLDVALFAGLIGGGWALALVIARRRVRALCANVAWLLGSMLHGTRGRGSLEHLPGGSVGTIPYAGAIAAGTLIVLSHSIP</sequence>